<dbReference type="RefSeq" id="WP_381501219.1">
    <property type="nucleotide sequence ID" value="NZ_JBHUOM010000004.1"/>
</dbReference>
<evidence type="ECO:0000259" key="7">
    <source>
        <dbReference type="Pfam" id="PF07980"/>
    </source>
</evidence>
<feature type="domain" description="RagB/SusD" evidence="7">
    <location>
        <begin position="273"/>
        <end position="584"/>
    </location>
</feature>
<dbReference type="Pfam" id="PF07980">
    <property type="entry name" value="SusD_RagB"/>
    <property type="match status" value="1"/>
</dbReference>
<comment type="caution">
    <text evidence="9">The sequence shown here is derived from an EMBL/GenBank/DDBJ whole genome shotgun (WGS) entry which is preliminary data.</text>
</comment>
<evidence type="ECO:0000313" key="9">
    <source>
        <dbReference type="EMBL" id="MFD2934708.1"/>
    </source>
</evidence>
<feature type="chain" id="PRO_5045773218" evidence="6">
    <location>
        <begin position="22"/>
        <end position="584"/>
    </location>
</feature>
<organism evidence="9 10">
    <name type="scientific">Spirosoma flavum</name>
    <dbReference type="NCBI Taxonomy" id="2048557"/>
    <lineage>
        <taxon>Bacteria</taxon>
        <taxon>Pseudomonadati</taxon>
        <taxon>Bacteroidota</taxon>
        <taxon>Cytophagia</taxon>
        <taxon>Cytophagales</taxon>
        <taxon>Cytophagaceae</taxon>
        <taxon>Spirosoma</taxon>
    </lineage>
</organism>
<proteinExistence type="inferred from homology"/>
<evidence type="ECO:0000256" key="2">
    <source>
        <dbReference type="ARBA" id="ARBA00006275"/>
    </source>
</evidence>
<dbReference type="InterPro" id="IPR011990">
    <property type="entry name" value="TPR-like_helical_dom_sf"/>
</dbReference>
<evidence type="ECO:0000256" key="3">
    <source>
        <dbReference type="ARBA" id="ARBA00022729"/>
    </source>
</evidence>
<name>A0ABW6AJB9_9BACT</name>
<keyword evidence="3 6" id="KW-0732">Signal</keyword>
<keyword evidence="4" id="KW-0472">Membrane</keyword>
<dbReference type="SUPFAM" id="SSF48452">
    <property type="entry name" value="TPR-like"/>
    <property type="match status" value="1"/>
</dbReference>
<evidence type="ECO:0000313" key="10">
    <source>
        <dbReference type="Proteomes" id="UP001597512"/>
    </source>
</evidence>
<dbReference type="InterPro" id="IPR012944">
    <property type="entry name" value="SusD_RagB_dom"/>
</dbReference>
<evidence type="ECO:0000256" key="4">
    <source>
        <dbReference type="ARBA" id="ARBA00023136"/>
    </source>
</evidence>
<sequence>MKNTIAKGVSLTLLLTIITLACKDSFLDVAPNSQLTNVDLTTTSGIQGLVISAYTELNGRGYSQTASPTNWVYGSIMGGDANKGSDPSDFNAITPFETYLINASSAELNYRWQALYEGVSRSNSVLRTIPLAAATVTAAVKQQASGEARFLRGLYYFDLKRTFNMVPYVDETMDYGTGASTVKNDVDIWSKIEADFNFAYTNLAETNAQAGRANKWAAAAYLARTYMYQKKYAQAKALYDLIIANGKTTNGKKYGLVTQYAQVFNAANENSEEAVFSTQNVANVGSSDAASNDLNLNYPYSAGIGATCCDFFKPSFDLANSFRTGANGLPLDITLANGAYDNSTNELKTDQGILPGDAFAPDTRSVDPRLDHTVGRRGIPYLDYGVFTSAWTRNQAFGGPYSTKKYVFYLAQQGTVADVSNWTKGWSATNVVLMRYSDVLLMAAEAEVEVGSLATAMNYVNQIRTRAANPAGFVKNADGTPAANYLISTYPATSFASQDLARNSVRFERKIELAEEGQRFFDLVRWGIAAPTISAFLTYEKTKLTNAYSGAIFTAGKNEYLPLPQTQLDLQNGSAVILKQNPGY</sequence>
<feature type="domain" description="SusD-like N-terminal" evidence="8">
    <location>
        <begin position="26"/>
        <end position="227"/>
    </location>
</feature>
<evidence type="ECO:0000256" key="5">
    <source>
        <dbReference type="ARBA" id="ARBA00023237"/>
    </source>
</evidence>
<keyword evidence="10" id="KW-1185">Reference proteome</keyword>
<dbReference type="PROSITE" id="PS51257">
    <property type="entry name" value="PROKAR_LIPOPROTEIN"/>
    <property type="match status" value="1"/>
</dbReference>
<comment type="subcellular location">
    <subcellularLocation>
        <location evidence="1">Cell outer membrane</location>
    </subcellularLocation>
</comment>
<evidence type="ECO:0000256" key="6">
    <source>
        <dbReference type="SAM" id="SignalP"/>
    </source>
</evidence>
<evidence type="ECO:0000259" key="8">
    <source>
        <dbReference type="Pfam" id="PF14322"/>
    </source>
</evidence>
<dbReference type="InterPro" id="IPR033985">
    <property type="entry name" value="SusD-like_N"/>
</dbReference>
<accession>A0ABW6AJB9</accession>
<dbReference type="EMBL" id="JBHUOM010000004">
    <property type="protein sequence ID" value="MFD2934708.1"/>
    <property type="molecule type" value="Genomic_DNA"/>
</dbReference>
<reference evidence="10" key="1">
    <citation type="journal article" date="2019" name="Int. J. Syst. Evol. Microbiol.">
        <title>The Global Catalogue of Microorganisms (GCM) 10K type strain sequencing project: providing services to taxonomists for standard genome sequencing and annotation.</title>
        <authorList>
            <consortium name="The Broad Institute Genomics Platform"/>
            <consortium name="The Broad Institute Genome Sequencing Center for Infectious Disease"/>
            <person name="Wu L."/>
            <person name="Ma J."/>
        </authorList>
    </citation>
    <scope>NUCLEOTIDE SEQUENCE [LARGE SCALE GENOMIC DNA]</scope>
    <source>
        <strain evidence="10">KCTC 52490</strain>
    </source>
</reference>
<dbReference type="Gene3D" id="1.25.40.390">
    <property type="match status" value="1"/>
</dbReference>
<protein>
    <submittedName>
        <fullName evidence="9">RagB/SusD family nutrient uptake outer membrane protein</fullName>
    </submittedName>
</protein>
<dbReference type="Proteomes" id="UP001597512">
    <property type="component" value="Unassembled WGS sequence"/>
</dbReference>
<gene>
    <name evidence="9" type="ORF">ACFS25_13010</name>
</gene>
<evidence type="ECO:0000256" key="1">
    <source>
        <dbReference type="ARBA" id="ARBA00004442"/>
    </source>
</evidence>
<comment type="similarity">
    <text evidence="2">Belongs to the SusD family.</text>
</comment>
<dbReference type="Pfam" id="PF14322">
    <property type="entry name" value="SusD-like_3"/>
    <property type="match status" value="1"/>
</dbReference>
<feature type="signal peptide" evidence="6">
    <location>
        <begin position="1"/>
        <end position="21"/>
    </location>
</feature>
<keyword evidence="5" id="KW-0998">Cell outer membrane</keyword>